<organism evidence="2 3">
    <name type="scientific">Podospora didyma</name>
    <dbReference type="NCBI Taxonomy" id="330526"/>
    <lineage>
        <taxon>Eukaryota</taxon>
        <taxon>Fungi</taxon>
        <taxon>Dikarya</taxon>
        <taxon>Ascomycota</taxon>
        <taxon>Pezizomycotina</taxon>
        <taxon>Sordariomycetes</taxon>
        <taxon>Sordariomycetidae</taxon>
        <taxon>Sordariales</taxon>
        <taxon>Podosporaceae</taxon>
        <taxon>Podospora</taxon>
    </lineage>
</organism>
<accession>A0AAE0U1Y4</accession>
<protein>
    <submittedName>
        <fullName evidence="2">Uncharacterized protein</fullName>
    </submittedName>
</protein>
<proteinExistence type="predicted"/>
<name>A0AAE0U1Y4_9PEZI</name>
<dbReference type="PANTHER" id="PTHR40780">
    <property type="entry name" value="DUF3669 DOMAIN-CONTAINING PROTEIN"/>
    <property type="match status" value="1"/>
</dbReference>
<sequence length="306" mass="33836">MDCLRLFTSSDSVAYPTPSRVDKDLDAQFRLLNLLDDSVESRPPDSPSAPLVPSHTHTNADPELGLMLSLHSVMPTSSSKASRQNIEGSGTFRKIGAGACGAIFAQDGKSLVVKLAKNSDETELIPEFGYFVPKNHKTSLTRTRALSKPLMMFAHLPTAALVTERIQPLPHDTRVRLIERFCPPRIKQKALDDPANKNYLVRVYLGSMEGKSGIFFSLHNFKLHLNQMLELELDVEGMARRLGHSLAILHWAAKTDAHDVEFVLGNSTKKNQAMVLNPDEIDPDTPCYTGPPSGLMEDTYQRTTGL</sequence>
<keyword evidence="3" id="KW-1185">Reference proteome</keyword>
<reference evidence="2" key="1">
    <citation type="journal article" date="2023" name="Mol. Phylogenet. Evol.">
        <title>Genome-scale phylogeny and comparative genomics of the fungal order Sordariales.</title>
        <authorList>
            <person name="Hensen N."/>
            <person name="Bonometti L."/>
            <person name="Westerberg I."/>
            <person name="Brannstrom I.O."/>
            <person name="Guillou S."/>
            <person name="Cros-Aarteil S."/>
            <person name="Calhoun S."/>
            <person name="Haridas S."/>
            <person name="Kuo A."/>
            <person name="Mondo S."/>
            <person name="Pangilinan J."/>
            <person name="Riley R."/>
            <person name="LaButti K."/>
            <person name="Andreopoulos B."/>
            <person name="Lipzen A."/>
            <person name="Chen C."/>
            <person name="Yan M."/>
            <person name="Daum C."/>
            <person name="Ng V."/>
            <person name="Clum A."/>
            <person name="Steindorff A."/>
            <person name="Ohm R.A."/>
            <person name="Martin F."/>
            <person name="Silar P."/>
            <person name="Natvig D.O."/>
            <person name="Lalanne C."/>
            <person name="Gautier V."/>
            <person name="Ament-Velasquez S.L."/>
            <person name="Kruys A."/>
            <person name="Hutchinson M.I."/>
            <person name="Powell A.J."/>
            <person name="Barry K."/>
            <person name="Miller A.N."/>
            <person name="Grigoriev I.V."/>
            <person name="Debuchy R."/>
            <person name="Gladieux P."/>
            <person name="Hiltunen Thoren M."/>
            <person name="Johannesson H."/>
        </authorList>
    </citation>
    <scope>NUCLEOTIDE SEQUENCE</scope>
    <source>
        <strain evidence="2">CBS 232.78</strain>
    </source>
</reference>
<dbReference type="EMBL" id="JAULSW010000003">
    <property type="protein sequence ID" value="KAK3387594.1"/>
    <property type="molecule type" value="Genomic_DNA"/>
</dbReference>
<gene>
    <name evidence="2" type="ORF">B0H63DRAFT_559084</name>
</gene>
<dbReference type="PANTHER" id="PTHR40780:SF2">
    <property type="entry name" value="DUF3669 DOMAIN-CONTAINING PROTEIN"/>
    <property type="match status" value="1"/>
</dbReference>
<evidence type="ECO:0000313" key="2">
    <source>
        <dbReference type="EMBL" id="KAK3387594.1"/>
    </source>
</evidence>
<evidence type="ECO:0000256" key="1">
    <source>
        <dbReference type="SAM" id="MobiDB-lite"/>
    </source>
</evidence>
<feature type="region of interest" description="Disordered" evidence="1">
    <location>
        <begin position="278"/>
        <end position="306"/>
    </location>
</feature>
<dbReference type="Proteomes" id="UP001285441">
    <property type="component" value="Unassembled WGS sequence"/>
</dbReference>
<comment type="caution">
    <text evidence="2">The sequence shown here is derived from an EMBL/GenBank/DDBJ whole genome shotgun (WGS) entry which is preliminary data.</text>
</comment>
<reference evidence="2" key="2">
    <citation type="submission" date="2023-06" db="EMBL/GenBank/DDBJ databases">
        <authorList>
            <consortium name="Lawrence Berkeley National Laboratory"/>
            <person name="Haridas S."/>
            <person name="Hensen N."/>
            <person name="Bonometti L."/>
            <person name="Westerberg I."/>
            <person name="Brannstrom I.O."/>
            <person name="Guillou S."/>
            <person name="Cros-Aarteil S."/>
            <person name="Calhoun S."/>
            <person name="Kuo A."/>
            <person name="Mondo S."/>
            <person name="Pangilinan J."/>
            <person name="Riley R."/>
            <person name="LaButti K."/>
            <person name="Andreopoulos B."/>
            <person name="Lipzen A."/>
            <person name="Chen C."/>
            <person name="Yanf M."/>
            <person name="Daum C."/>
            <person name="Ng V."/>
            <person name="Clum A."/>
            <person name="Steindorff A."/>
            <person name="Ohm R."/>
            <person name="Martin F."/>
            <person name="Silar P."/>
            <person name="Natvig D."/>
            <person name="Lalanne C."/>
            <person name="Gautier V."/>
            <person name="Ament-velasquez S.L."/>
            <person name="Kruys A."/>
            <person name="Hutchinson M.I."/>
            <person name="Powell A.J."/>
            <person name="Barry K."/>
            <person name="Miller A.N."/>
            <person name="Grigoriev I.V."/>
            <person name="Debuchy R."/>
            <person name="Gladieux P."/>
            <person name="Thoren M.H."/>
            <person name="Johannesson H."/>
        </authorList>
    </citation>
    <scope>NUCLEOTIDE SEQUENCE</scope>
    <source>
        <strain evidence="2">CBS 232.78</strain>
    </source>
</reference>
<feature type="region of interest" description="Disordered" evidence="1">
    <location>
        <begin position="37"/>
        <end position="58"/>
    </location>
</feature>
<dbReference type="AlphaFoldDB" id="A0AAE0U1Y4"/>
<evidence type="ECO:0000313" key="3">
    <source>
        <dbReference type="Proteomes" id="UP001285441"/>
    </source>
</evidence>